<dbReference type="GO" id="GO:0045004">
    <property type="term" value="P:DNA replication proofreading"/>
    <property type="evidence" value="ECO:0007669"/>
    <property type="project" value="TreeGrafter"/>
</dbReference>
<reference evidence="2 3" key="1">
    <citation type="submission" date="2016-02" db="EMBL/GenBank/DDBJ databases">
        <title>Complete Genome Sequence of Propionibacterium acidipropionici ATCC 55737.</title>
        <authorList>
            <person name="Luna Flores C.H."/>
            <person name="Nielsen L.K."/>
            <person name="Marcellin E."/>
        </authorList>
    </citation>
    <scope>NUCLEOTIDE SEQUENCE [LARGE SCALE GENOMIC DNA]</scope>
    <source>
        <strain evidence="2 3">ATCC 55737</strain>
    </source>
</reference>
<dbReference type="GO" id="GO:0003676">
    <property type="term" value="F:nucleic acid binding"/>
    <property type="evidence" value="ECO:0007669"/>
    <property type="project" value="InterPro"/>
</dbReference>
<feature type="domain" description="Exonuclease" evidence="1">
    <location>
        <begin position="18"/>
        <end position="162"/>
    </location>
</feature>
<dbReference type="InterPro" id="IPR013520">
    <property type="entry name" value="Ribonucl_H"/>
</dbReference>
<dbReference type="PANTHER" id="PTHR30231:SF37">
    <property type="entry name" value="EXODEOXYRIBONUCLEASE 10"/>
    <property type="match status" value="1"/>
</dbReference>
<evidence type="ECO:0000313" key="3">
    <source>
        <dbReference type="Proteomes" id="UP000075221"/>
    </source>
</evidence>
<dbReference type="Proteomes" id="UP000075221">
    <property type="component" value="Chromosome"/>
</dbReference>
<dbReference type="InterPro" id="IPR012337">
    <property type="entry name" value="RNaseH-like_sf"/>
</dbReference>
<dbReference type="InterPro" id="IPR036397">
    <property type="entry name" value="RNaseH_sf"/>
</dbReference>
<dbReference type="CDD" id="cd06127">
    <property type="entry name" value="DEDDh"/>
    <property type="match status" value="1"/>
</dbReference>
<dbReference type="Gene3D" id="3.30.420.10">
    <property type="entry name" value="Ribonuclease H-like superfamily/Ribonuclease H"/>
    <property type="match status" value="1"/>
</dbReference>
<dbReference type="GO" id="GO:0005829">
    <property type="term" value="C:cytosol"/>
    <property type="evidence" value="ECO:0007669"/>
    <property type="project" value="TreeGrafter"/>
</dbReference>
<dbReference type="SMART" id="SM00479">
    <property type="entry name" value="EXOIII"/>
    <property type="match status" value="1"/>
</dbReference>
<dbReference type="PANTHER" id="PTHR30231">
    <property type="entry name" value="DNA POLYMERASE III SUBUNIT EPSILON"/>
    <property type="match status" value="1"/>
</dbReference>
<evidence type="ECO:0000259" key="1">
    <source>
        <dbReference type="SMART" id="SM00479"/>
    </source>
</evidence>
<proteinExistence type="predicted"/>
<evidence type="ECO:0000313" key="2">
    <source>
        <dbReference type="EMBL" id="AMS06888.1"/>
    </source>
</evidence>
<name>A0AAC8YHT3_9ACTN</name>
<sequence>MTVSAPQLDPAELLTPGTAVILDTETTDLGGRVIEVAVIDATTGATLIDTLVDPQGAPIHPDAAAKHHIDADELAGAPTFAQIWPELDRTCRGRIVLAWNAPFDQAEITADCIREHLPAPTWTWGCLMRLDARIHHTRWQRLGGGHRALGDSNALSSSNLAKR</sequence>
<organism evidence="2 3">
    <name type="scientific">Acidipropionibacterium acidipropionici</name>
    <dbReference type="NCBI Taxonomy" id="1748"/>
    <lineage>
        <taxon>Bacteria</taxon>
        <taxon>Bacillati</taxon>
        <taxon>Actinomycetota</taxon>
        <taxon>Actinomycetes</taxon>
        <taxon>Propionibacteriales</taxon>
        <taxon>Propionibacteriaceae</taxon>
        <taxon>Acidipropionibacterium</taxon>
    </lineage>
</organism>
<accession>A0AAC8YHT3</accession>
<dbReference type="GO" id="GO:0008408">
    <property type="term" value="F:3'-5' exonuclease activity"/>
    <property type="evidence" value="ECO:0007669"/>
    <property type="project" value="TreeGrafter"/>
</dbReference>
<dbReference type="SUPFAM" id="SSF53098">
    <property type="entry name" value="Ribonuclease H-like"/>
    <property type="match status" value="1"/>
</dbReference>
<dbReference type="AlphaFoldDB" id="A0AAC8YHT3"/>
<dbReference type="Pfam" id="PF00929">
    <property type="entry name" value="RNase_T"/>
    <property type="match status" value="1"/>
</dbReference>
<protein>
    <submittedName>
        <fullName evidence="2">DNA polymerase III subunit epsilon</fullName>
    </submittedName>
</protein>
<gene>
    <name evidence="2" type="ORF">AXH35_00005</name>
</gene>
<dbReference type="EMBL" id="CP014352">
    <property type="protein sequence ID" value="AMS06888.1"/>
    <property type="molecule type" value="Genomic_DNA"/>
</dbReference>
<dbReference type="RefSeq" id="WP_062820590.1">
    <property type="nucleotide sequence ID" value="NZ_CP014352.1"/>
</dbReference>